<sequence>MRWNRALIRFGRSGTYQEQTEKIIDLPDLGILAPPRVYALCLGTAAALIGRGHVCAALLSLTLGLRDNALHRYSLPYSSCCAPPTRDLSTRQLAHLTFHAGRRCRWSATLTFTGCGPDSHWYNSPMPMFVTVSLLSLCDTPTVDFHSGALPARAARHRSRSNEPAYGGRDYTSRSLPQDSTRVVCVFTLKVSRRRGACLAILPGAPALNCGAAAARA</sequence>
<gene>
    <name evidence="2" type="ORF">EVAR_57742_1</name>
</gene>
<feature type="region of interest" description="Disordered" evidence="1">
    <location>
        <begin position="154"/>
        <end position="174"/>
    </location>
</feature>
<proteinExistence type="predicted"/>
<reference evidence="2 3" key="1">
    <citation type="journal article" date="2019" name="Commun. Biol.">
        <title>The bagworm genome reveals a unique fibroin gene that provides high tensile strength.</title>
        <authorList>
            <person name="Kono N."/>
            <person name="Nakamura H."/>
            <person name="Ohtoshi R."/>
            <person name="Tomita M."/>
            <person name="Numata K."/>
            <person name="Arakawa K."/>
        </authorList>
    </citation>
    <scope>NUCLEOTIDE SEQUENCE [LARGE SCALE GENOMIC DNA]</scope>
</reference>
<comment type="caution">
    <text evidence="2">The sequence shown here is derived from an EMBL/GenBank/DDBJ whole genome shotgun (WGS) entry which is preliminary data.</text>
</comment>
<organism evidence="2 3">
    <name type="scientific">Eumeta variegata</name>
    <name type="common">Bagworm moth</name>
    <name type="synonym">Eumeta japonica</name>
    <dbReference type="NCBI Taxonomy" id="151549"/>
    <lineage>
        <taxon>Eukaryota</taxon>
        <taxon>Metazoa</taxon>
        <taxon>Ecdysozoa</taxon>
        <taxon>Arthropoda</taxon>
        <taxon>Hexapoda</taxon>
        <taxon>Insecta</taxon>
        <taxon>Pterygota</taxon>
        <taxon>Neoptera</taxon>
        <taxon>Endopterygota</taxon>
        <taxon>Lepidoptera</taxon>
        <taxon>Glossata</taxon>
        <taxon>Ditrysia</taxon>
        <taxon>Tineoidea</taxon>
        <taxon>Psychidae</taxon>
        <taxon>Oiketicinae</taxon>
        <taxon>Eumeta</taxon>
    </lineage>
</organism>
<accession>A0A4C1Y9Z3</accession>
<dbReference type="AlphaFoldDB" id="A0A4C1Y9Z3"/>
<evidence type="ECO:0000256" key="1">
    <source>
        <dbReference type="SAM" id="MobiDB-lite"/>
    </source>
</evidence>
<dbReference type="Proteomes" id="UP000299102">
    <property type="component" value="Unassembled WGS sequence"/>
</dbReference>
<evidence type="ECO:0000313" key="3">
    <source>
        <dbReference type="Proteomes" id="UP000299102"/>
    </source>
</evidence>
<dbReference type="EMBL" id="BGZK01001104">
    <property type="protein sequence ID" value="GBP71357.1"/>
    <property type="molecule type" value="Genomic_DNA"/>
</dbReference>
<keyword evidence="3" id="KW-1185">Reference proteome</keyword>
<evidence type="ECO:0000313" key="2">
    <source>
        <dbReference type="EMBL" id="GBP71357.1"/>
    </source>
</evidence>
<name>A0A4C1Y9Z3_EUMVA</name>
<protein>
    <submittedName>
        <fullName evidence="2">Uncharacterized protein</fullName>
    </submittedName>
</protein>